<feature type="chain" id="PRO_5040304561" description="Extracellular membrane protein CFEM domain-containing protein" evidence="1">
    <location>
        <begin position="18"/>
        <end position="102"/>
    </location>
</feature>
<dbReference type="EMBL" id="BPQB01000096">
    <property type="protein sequence ID" value="GJE98886.1"/>
    <property type="molecule type" value="Genomic_DNA"/>
</dbReference>
<proteinExistence type="predicted"/>
<keyword evidence="3" id="KW-1185">Reference proteome</keyword>
<accession>A0A9P3GPP1</accession>
<name>A0A9P3GPP1_9APHY</name>
<sequence length="102" mass="10105">MFTRTALLLAIAGMALATPTGPHARRATPDTCDTIPLDCYDAAQACLTSAALTDPQNPQAATSCIDNIATCAATGASSGVVIGCLQSGILSGLGPTDPLTGL</sequence>
<protein>
    <recommendedName>
        <fullName evidence="4">Extracellular membrane protein CFEM domain-containing protein</fullName>
    </recommendedName>
</protein>
<reference evidence="2 3" key="1">
    <citation type="submission" date="2021-08" db="EMBL/GenBank/DDBJ databases">
        <title>Draft Genome Sequence of Phanerochaete sordida strain YK-624.</title>
        <authorList>
            <person name="Mori T."/>
            <person name="Dohra H."/>
            <person name="Suzuki T."/>
            <person name="Kawagishi H."/>
            <person name="Hirai H."/>
        </authorList>
    </citation>
    <scope>NUCLEOTIDE SEQUENCE [LARGE SCALE GENOMIC DNA]</scope>
    <source>
        <strain evidence="2 3">YK-624</strain>
    </source>
</reference>
<gene>
    <name evidence="2" type="ORF">PsYK624_151230</name>
</gene>
<evidence type="ECO:0008006" key="4">
    <source>
        <dbReference type="Google" id="ProtNLM"/>
    </source>
</evidence>
<dbReference type="Proteomes" id="UP000703269">
    <property type="component" value="Unassembled WGS sequence"/>
</dbReference>
<comment type="caution">
    <text evidence="2">The sequence shown here is derived from an EMBL/GenBank/DDBJ whole genome shotgun (WGS) entry which is preliminary data.</text>
</comment>
<evidence type="ECO:0000313" key="3">
    <source>
        <dbReference type="Proteomes" id="UP000703269"/>
    </source>
</evidence>
<keyword evidence="1" id="KW-0732">Signal</keyword>
<feature type="signal peptide" evidence="1">
    <location>
        <begin position="1"/>
        <end position="17"/>
    </location>
</feature>
<organism evidence="2 3">
    <name type="scientific">Phanerochaete sordida</name>
    <dbReference type="NCBI Taxonomy" id="48140"/>
    <lineage>
        <taxon>Eukaryota</taxon>
        <taxon>Fungi</taxon>
        <taxon>Dikarya</taxon>
        <taxon>Basidiomycota</taxon>
        <taxon>Agaricomycotina</taxon>
        <taxon>Agaricomycetes</taxon>
        <taxon>Polyporales</taxon>
        <taxon>Phanerochaetaceae</taxon>
        <taxon>Phanerochaete</taxon>
    </lineage>
</organism>
<dbReference type="AlphaFoldDB" id="A0A9P3GPP1"/>
<evidence type="ECO:0000313" key="2">
    <source>
        <dbReference type="EMBL" id="GJE98886.1"/>
    </source>
</evidence>
<evidence type="ECO:0000256" key="1">
    <source>
        <dbReference type="SAM" id="SignalP"/>
    </source>
</evidence>